<organism evidence="2 3">
    <name type="scientific">Tetrapyrgos nigripes</name>
    <dbReference type="NCBI Taxonomy" id="182062"/>
    <lineage>
        <taxon>Eukaryota</taxon>
        <taxon>Fungi</taxon>
        <taxon>Dikarya</taxon>
        <taxon>Basidiomycota</taxon>
        <taxon>Agaricomycotina</taxon>
        <taxon>Agaricomycetes</taxon>
        <taxon>Agaricomycetidae</taxon>
        <taxon>Agaricales</taxon>
        <taxon>Marasmiineae</taxon>
        <taxon>Marasmiaceae</taxon>
        <taxon>Tetrapyrgos</taxon>
    </lineage>
</organism>
<accession>A0A8H5ESX2</accession>
<proteinExistence type="predicted"/>
<feature type="region of interest" description="Disordered" evidence="1">
    <location>
        <begin position="1"/>
        <end position="38"/>
    </location>
</feature>
<name>A0A8H5ESX2_9AGAR</name>
<dbReference type="EMBL" id="JAACJM010000572">
    <property type="protein sequence ID" value="KAF5311174.1"/>
    <property type="molecule type" value="Genomic_DNA"/>
</dbReference>
<dbReference type="Proteomes" id="UP000559256">
    <property type="component" value="Unassembled WGS sequence"/>
</dbReference>
<evidence type="ECO:0000313" key="3">
    <source>
        <dbReference type="Proteomes" id="UP000559256"/>
    </source>
</evidence>
<feature type="compositionally biased region" description="Pro residues" evidence="1">
    <location>
        <begin position="1"/>
        <end position="10"/>
    </location>
</feature>
<evidence type="ECO:0000256" key="1">
    <source>
        <dbReference type="SAM" id="MobiDB-lite"/>
    </source>
</evidence>
<evidence type="ECO:0000313" key="2">
    <source>
        <dbReference type="EMBL" id="KAF5311174.1"/>
    </source>
</evidence>
<keyword evidence="3" id="KW-1185">Reference proteome</keyword>
<comment type="caution">
    <text evidence="2">The sequence shown here is derived from an EMBL/GenBank/DDBJ whole genome shotgun (WGS) entry which is preliminary data.</text>
</comment>
<gene>
    <name evidence="2" type="ORF">D9758_018997</name>
</gene>
<dbReference type="AlphaFoldDB" id="A0A8H5ESX2"/>
<reference evidence="2 3" key="1">
    <citation type="journal article" date="2020" name="ISME J.">
        <title>Uncovering the hidden diversity of litter-decomposition mechanisms in mushroom-forming fungi.</title>
        <authorList>
            <person name="Floudas D."/>
            <person name="Bentzer J."/>
            <person name="Ahren D."/>
            <person name="Johansson T."/>
            <person name="Persson P."/>
            <person name="Tunlid A."/>
        </authorList>
    </citation>
    <scope>NUCLEOTIDE SEQUENCE [LARGE SCALE GENOMIC DNA]</scope>
    <source>
        <strain evidence="2 3">CBS 291.85</strain>
    </source>
</reference>
<dbReference type="OrthoDB" id="3363836at2759"/>
<sequence length="118" mass="13221">MTSQTPPKPLPIAVSQKWTPRPSPPPPQWKNRRCRPPSPPRLIALGIFAYIKISHTRGKENRAAYAENIDKPAIRHSMAIGGEATTELHPSPLVPFVILLSTLPKDTVKRELVFQFPK</sequence>
<protein>
    <submittedName>
        <fullName evidence="2">Uncharacterized protein</fullName>
    </submittedName>
</protein>